<reference evidence="11" key="1">
    <citation type="journal article" date="2019" name="Int. J. Syst. Evol. Microbiol.">
        <title>The Global Catalogue of Microorganisms (GCM) 10K type strain sequencing project: providing services to taxonomists for standard genome sequencing and annotation.</title>
        <authorList>
            <consortium name="The Broad Institute Genomics Platform"/>
            <consortium name="The Broad Institute Genome Sequencing Center for Infectious Disease"/>
            <person name="Wu L."/>
            <person name="Ma J."/>
        </authorList>
    </citation>
    <scope>NUCLEOTIDE SEQUENCE [LARGE SCALE GENOMIC DNA]</scope>
    <source>
        <strain evidence="11">KCTC 23314</strain>
    </source>
</reference>
<keyword evidence="4 7" id="KW-0378">Hydrolase</keyword>
<comment type="function">
    <text evidence="7">Modifies, by uridylylation and deuridylylation, the PII regulatory proteins (GlnB and homologs), in response to the nitrogen status of the cell that GlnD senses through the glutamine level. Under low glutamine levels, catalyzes the conversion of the PII proteins and UTP to PII-UMP and PPi, while under higher glutamine levels, GlnD hydrolyzes PII-UMP to PII and UMP (deuridylylation). Thus, controls uridylylation state and activity of the PII proteins, and plays an important role in the regulation of nitrogen metabolism.</text>
</comment>
<dbReference type="SUPFAM" id="SSF81593">
    <property type="entry name" value="Nucleotidyltransferase substrate binding subunit/domain"/>
    <property type="match status" value="1"/>
</dbReference>
<evidence type="ECO:0000256" key="7">
    <source>
        <dbReference type="HAMAP-Rule" id="MF_00277"/>
    </source>
</evidence>
<dbReference type="EC" id="3.1.4.-" evidence="7"/>
<protein>
    <recommendedName>
        <fullName evidence="7">Bifunctional uridylyltransferase/uridylyl-removing enzyme</fullName>
        <shortName evidence="7">UTase/UR</shortName>
    </recommendedName>
    <alternativeName>
        <fullName evidence="7">Bifunctional [protein-PII] modification enzyme</fullName>
    </alternativeName>
    <alternativeName>
        <fullName evidence="7">Bifunctional nitrogen sensor protein</fullName>
    </alternativeName>
    <domain>
        <recommendedName>
            <fullName evidence="7">[Protein-PII] uridylyltransferase</fullName>
            <shortName evidence="7">PII uridylyltransferase</shortName>
            <shortName evidence="7">UTase</shortName>
            <ecNumber evidence="7">2.7.7.59</ecNumber>
        </recommendedName>
    </domain>
    <domain>
        <recommendedName>
            <fullName evidence="7">[Protein-PII]-UMP uridylyl-removing enzyme</fullName>
            <shortName evidence="7">UR</shortName>
            <ecNumber evidence="7">3.1.4.-</ecNumber>
        </recommendedName>
    </domain>
</protein>
<dbReference type="CDD" id="cd04899">
    <property type="entry name" value="ACT_ACR-UUR-like_2"/>
    <property type="match status" value="1"/>
</dbReference>
<comment type="domain">
    <text evidence="7">Has four distinct domains: an N-terminal nucleotidyltransferase (NT) domain responsible for UTase activity, a central HD domain that encodes UR activity, and two C-terminal ACT domains that seem to have a role in glutamine sensing.</text>
</comment>
<comment type="catalytic activity">
    <reaction evidence="7">
        <text>[protein-PII]-uridylyl-L-tyrosine + H2O = [protein-PII]-L-tyrosine + UMP + H(+)</text>
        <dbReference type="Rhea" id="RHEA:48600"/>
        <dbReference type="Rhea" id="RHEA-COMP:12147"/>
        <dbReference type="Rhea" id="RHEA-COMP:12148"/>
        <dbReference type="ChEBI" id="CHEBI:15377"/>
        <dbReference type="ChEBI" id="CHEBI:15378"/>
        <dbReference type="ChEBI" id="CHEBI:46858"/>
        <dbReference type="ChEBI" id="CHEBI:57865"/>
        <dbReference type="ChEBI" id="CHEBI:90602"/>
    </reaction>
</comment>
<dbReference type="InterPro" id="IPR043519">
    <property type="entry name" value="NT_sf"/>
</dbReference>
<evidence type="ECO:0000259" key="8">
    <source>
        <dbReference type="PROSITE" id="PS51671"/>
    </source>
</evidence>
<evidence type="ECO:0000256" key="5">
    <source>
        <dbReference type="ARBA" id="ARBA00022842"/>
    </source>
</evidence>
<keyword evidence="2 7" id="KW-0548">Nucleotidyltransferase</keyword>
<keyword evidence="1 7" id="KW-0808">Transferase</keyword>
<dbReference type="Proteomes" id="UP000626210">
    <property type="component" value="Unassembled WGS sequence"/>
</dbReference>
<evidence type="ECO:0000256" key="3">
    <source>
        <dbReference type="ARBA" id="ARBA00022737"/>
    </source>
</evidence>
<feature type="domain" description="HD" evidence="9">
    <location>
        <begin position="454"/>
        <end position="570"/>
    </location>
</feature>
<dbReference type="PANTHER" id="PTHR47320">
    <property type="entry name" value="BIFUNCTIONAL URIDYLYLTRANSFERASE/URIDYLYL-REMOVING ENZYME"/>
    <property type="match status" value="1"/>
</dbReference>
<comment type="similarity">
    <text evidence="7">Belongs to the GlnD family.</text>
</comment>
<gene>
    <name evidence="7 10" type="primary">glnD</name>
    <name evidence="10" type="ORF">GCM10007320_53630</name>
</gene>
<feature type="domain" description="ACT" evidence="8">
    <location>
        <begin position="807"/>
        <end position="874"/>
    </location>
</feature>
<name>A0ABQ3GA92_9BURK</name>
<evidence type="ECO:0000313" key="10">
    <source>
        <dbReference type="EMBL" id="GHC98160.1"/>
    </source>
</evidence>
<dbReference type="Pfam" id="PF03445">
    <property type="entry name" value="DUF294"/>
    <property type="match status" value="1"/>
</dbReference>
<dbReference type="Gene3D" id="1.10.3210.10">
    <property type="entry name" value="Hypothetical protein af1432"/>
    <property type="match status" value="1"/>
</dbReference>
<dbReference type="SUPFAM" id="SSF81301">
    <property type="entry name" value="Nucleotidyltransferase"/>
    <property type="match status" value="1"/>
</dbReference>
<dbReference type="Pfam" id="PF08335">
    <property type="entry name" value="GlnD_UR_UTase"/>
    <property type="match status" value="1"/>
</dbReference>
<dbReference type="PIRSF" id="PIRSF006288">
    <property type="entry name" value="PII_uridyltransf"/>
    <property type="match status" value="1"/>
</dbReference>
<dbReference type="InterPro" id="IPR006674">
    <property type="entry name" value="HD_domain"/>
</dbReference>
<dbReference type="EMBL" id="BMYK01000025">
    <property type="protein sequence ID" value="GHC98160.1"/>
    <property type="molecule type" value="Genomic_DNA"/>
</dbReference>
<keyword evidence="6 7" id="KW-0511">Multifunctional enzyme</keyword>
<comment type="activity regulation">
    <text evidence="7">Uridylyltransferase (UTase) activity is inhibited by glutamine, while glutamine activates uridylyl-removing (UR) activity.</text>
</comment>
<organism evidence="10 11">
    <name type="scientific">Pseudorhodoferax aquiterrae</name>
    <dbReference type="NCBI Taxonomy" id="747304"/>
    <lineage>
        <taxon>Bacteria</taxon>
        <taxon>Pseudomonadati</taxon>
        <taxon>Pseudomonadota</taxon>
        <taxon>Betaproteobacteria</taxon>
        <taxon>Burkholderiales</taxon>
        <taxon>Comamonadaceae</taxon>
    </lineage>
</organism>
<dbReference type="SMART" id="SM00471">
    <property type="entry name" value="HDc"/>
    <property type="match status" value="1"/>
</dbReference>
<sequence length="874" mass="98257">MSSLPAPCGVAPAVDLPTLRAHYQQRKNALLQTLRDCGASTRNLHGVLLQLGRLADETLCQLWQRADMPASCALLAVGGFGRGELFPHSDVDVLMLLPEAESPEQDAGLKARIEGFIGSCWDAGLEIGSSVRNIRECLAEAEKDVTVQTSLLEARLIAGHAALFTLFSNQFRKALDPQAFLVAKTLEMRQRHNKFDNTPYALEPNCKESPGGLRDLQLILWITKAAGLGNSWDELARTGLATPHEARQIKRNEALLSLIRARLHLIAGRREDRLVFDLQTAVAESFGWRNDSAVRASEQLMRHYYWAAKAVTQLNQVLLLNIEERLNPTTHALRPINERFFEKAGMIEVASDDLYHRNPHAILETFLLYESTVGIRGLSARTLRALYNARSLMTARFRNDPVNRETFRRILMQPAGITHAIRLMNQTSVLGRYLWVFRKIVGQMQHDLFHVYTVDQHILMVLRNVRRFFMAEHAHEYPFCSQLAAGWDKPWILYIAALFHDIAKGRGGDHSELGARDVRRFCLQHGIGRQDSKLIEFLVEEHLTLSRVAQKADLSDPDVIASFAKRVGNERYLTALYLLTVADIRGTSPKVWNAWKGKLLEDLYRYTLRVLGGRAPDPDAEIEARKREALTQLALHAEPFESHKQLWSTLDVSYFMRHEAGDIAWHARQIARHLGPEGLDPDQPALVRARRSPVGEGLQVMVYTADRADLFARICGYFDHAGFSIVDAKVHTAKNGYALDTFQVVTSMLPEHYQELMHMVEADLALALAAAGPLPTPGRGRVSRRVKSFPIAPRVDLQPDEKAQRWLLSISASDRPGLLYLVARVLARNEISVQLAKISTLGERVEDTFLVQGPALQQNRLQIAVETELLEALA</sequence>
<evidence type="ECO:0000256" key="6">
    <source>
        <dbReference type="ARBA" id="ARBA00023268"/>
    </source>
</evidence>
<keyword evidence="5 7" id="KW-0460">Magnesium</keyword>
<dbReference type="CDD" id="cd05401">
    <property type="entry name" value="NT_GlnE_GlnD_like"/>
    <property type="match status" value="1"/>
</dbReference>
<dbReference type="InterPro" id="IPR010043">
    <property type="entry name" value="UTase/UR"/>
</dbReference>
<evidence type="ECO:0000256" key="2">
    <source>
        <dbReference type="ARBA" id="ARBA00022695"/>
    </source>
</evidence>
<dbReference type="PROSITE" id="PS51831">
    <property type="entry name" value="HD"/>
    <property type="match status" value="1"/>
</dbReference>
<dbReference type="NCBIfam" id="NF002837">
    <property type="entry name" value="PRK03059.1"/>
    <property type="match status" value="1"/>
</dbReference>
<dbReference type="InterPro" id="IPR002912">
    <property type="entry name" value="ACT_dom"/>
</dbReference>
<comment type="catalytic activity">
    <reaction evidence="7">
        <text>[protein-PII]-L-tyrosine + UTP = [protein-PII]-uridylyl-L-tyrosine + diphosphate</text>
        <dbReference type="Rhea" id="RHEA:13673"/>
        <dbReference type="Rhea" id="RHEA-COMP:12147"/>
        <dbReference type="Rhea" id="RHEA-COMP:12148"/>
        <dbReference type="ChEBI" id="CHEBI:33019"/>
        <dbReference type="ChEBI" id="CHEBI:46398"/>
        <dbReference type="ChEBI" id="CHEBI:46858"/>
        <dbReference type="ChEBI" id="CHEBI:90602"/>
        <dbReference type="EC" id="2.7.7.59"/>
    </reaction>
</comment>
<dbReference type="NCBIfam" id="TIGR01693">
    <property type="entry name" value="UTase_glnD"/>
    <property type="match status" value="1"/>
</dbReference>
<evidence type="ECO:0000256" key="1">
    <source>
        <dbReference type="ARBA" id="ARBA00022679"/>
    </source>
</evidence>
<comment type="caution">
    <text evidence="7">Lacks conserved residue(s) required for the propagation of feature annotation.</text>
</comment>
<accession>A0ABQ3GA92</accession>
<dbReference type="RefSeq" id="WP_229883064.1">
    <property type="nucleotide sequence ID" value="NZ_BMYK01000025.1"/>
</dbReference>
<dbReference type="PROSITE" id="PS51671">
    <property type="entry name" value="ACT"/>
    <property type="match status" value="2"/>
</dbReference>
<dbReference type="EC" id="2.7.7.59" evidence="7"/>
<dbReference type="SUPFAM" id="SSF55021">
    <property type="entry name" value="ACT-like"/>
    <property type="match status" value="2"/>
</dbReference>
<dbReference type="PANTHER" id="PTHR47320:SF1">
    <property type="entry name" value="BIFUNCTIONAL URIDYLYLTRANSFERASE_URIDYLYL-REMOVING ENZYME"/>
    <property type="match status" value="1"/>
</dbReference>
<proteinExistence type="inferred from homology"/>
<dbReference type="InterPro" id="IPR003607">
    <property type="entry name" value="HD/PDEase_dom"/>
</dbReference>
<dbReference type="Pfam" id="PF01966">
    <property type="entry name" value="HD"/>
    <property type="match status" value="1"/>
</dbReference>
<comment type="caution">
    <text evidence="10">The sequence shown here is derived from an EMBL/GenBank/DDBJ whole genome shotgun (WGS) entry which is preliminary data.</text>
</comment>
<keyword evidence="3" id="KW-0677">Repeat</keyword>
<evidence type="ECO:0000256" key="4">
    <source>
        <dbReference type="ARBA" id="ARBA00022801"/>
    </source>
</evidence>
<dbReference type="GO" id="GO:0016779">
    <property type="term" value="F:nucleotidyltransferase activity"/>
    <property type="evidence" value="ECO:0007669"/>
    <property type="project" value="UniProtKB-KW"/>
</dbReference>
<dbReference type="HAMAP" id="MF_00277">
    <property type="entry name" value="PII_uridylyl_transf"/>
    <property type="match status" value="1"/>
</dbReference>
<dbReference type="SUPFAM" id="SSF109604">
    <property type="entry name" value="HD-domain/PDEase-like"/>
    <property type="match status" value="1"/>
</dbReference>
<dbReference type="InterPro" id="IPR045865">
    <property type="entry name" value="ACT-like_dom_sf"/>
</dbReference>
<evidence type="ECO:0000313" key="11">
    <source>
        <dbReference type="Proteomes" id="UP000626210"/>
    </source>
</evidence>
<dbReference type="CDD" id="cd00077">
    <property type="entry name" value="HDc"/>
    <property type="match status" value="1"/>
</dbReference>
<feature type="domain" description="ACT" evidence="8">
    <location>
        <begin position="699"/>
        <end position="778"/>
    </location>
</feature>
<dbReference type="CDD" id="cd04900">
    <property type="entry name" value="ACT_UUR-like_1"/>
    <property type="match status" value="1"/>
</dbReference>
<feature type="region of interest" description="Uridylyltransferase" evidence="7">
    <location>
        <begin position="1"/>
        <end position="335"/>
    </location>
</feature>
<dbReference type="Gene3D" id="3.30.70.260">
    <property type="match status" value="1"/>
</dbReference>
<keyword evidence="11" id="KW-1185">Reference proteome</keyword>
<dbReference type="InterPro" id="IPR013546">
    <property type="entry name" value="PII_UdlTrfase/GS_AdlTrfase"/>
</dbReference>
<dbReference type="InterPro" id="IPR005105">
    <property type="entry name" value="GlnD_Uridyltrans_N"/>
</dbReference>
<evidence type="ECO:0000259" key="9">
    <source>
        <dbReference type="PROSITE" id="PS51831"/>
    </source>
</evidence>
<comment type="cofactor">
    <cofactor evidence="7">
        <name>Mg(2+)</name>
        <dbReference type="ChEBI" id="CHEBI:18420"/>
    </cofactor>
</comment>